<dbReference type="SUPFAM" id="SSF56436">
    <property type="entry name" value="C-type lectin-like"/>
    <property type="match status" value="1"/>
</dbReference>
<dbReference type="PROSITE" id="PS50041">
    <property type="entry name" value="C_TYPE_LECTIN_2"/>
    <property type="match status" value="1"/>
</dbReference>
<dbReference type="InterPro" id="IPR001304">
    <property type="entry name" value="C-type_lectin-like"/>
</dbReference>
<dbReference type="PRINTS" id="PR01504">
    <property type="entry name" value="PNCREATITSAP"/>
</dbReference>
<keyword evidence="1" id="KW-0732">Signal</keyword>
<dbReference type="Proteomes" id="UP001152622">
    <property type="component" value="Chromosome 19"/>
</dbReference>
<dbReference type="InterPro" id="IPR016186">
    <property type="entry name" value="C-type_lectin-like/link_sf"/>
</dbReference>
<keyword evidence="4" id="KW-1185">Reference proteome</keyword>
<evidence type="ECO:0000256" key="1">
    <source>
        <dbReference type="SAM" id="SignalP"/>
    </source>
</evidence>
<evidence type="ECO:0000313" key="4">
    <source>
        <dbReference type="Proteomes" id="UP001152622"/>
    </source>
</evidence>
<feature type="domain" description="C-type lectin" evidence="2">
    <location>
        <begin position="38"/>
        <end position="154"/>
    </location>
</feature>
<dbReference type="OrthoDB" id="441660at2759"/>
<dbReference type="InterPro" id="IPR016187">
    <property type="entry name" value="CTDL_fold"/>
</dbReference>
<dbReference type="AlphaFoldDB" id="A0A9Q1IEU6"/>
<comment type="caution">
    <text evidence="3">The sequence shown here is derived from an EMBL/GenBank/DDBJ whole genome shotgun (WGS) entry which is preliminary data.</text>
</comment>
<gene>
    <name evidence="3" type="ORF">SKAU_G00382540</name>
</gene>
<feature type="signal peptide" evidence="1">
    <location>
        <begin position="1"/>
        <end position="21"/>
    </location>
</feature>
<dbReference type="SMART" id="SM00034">
    <property type="entry name" value="CLECT"/>
    <property type="match status" value="1"/>
</dbReference>
<evidence type="ECO:0000313" key="3">
    <source>
        <dbReference type="EMBL" id="KAJ8337034.1"/>
    </source>
</evidence>
<dbReference type="PANTHER" id="PTHR22803">
    <property type="entry name" value="MANNOSE, PHOSPHOLIPASE, LECTIN RECEPTOR RELATED"/>
    <property type="match status" value="1"/>
</dbReference>
<organism evidence="3 4">
    <name type="scientific">Synaphobranchus kaupii</name>
    <name type="common">Kaup's arrowtooth eel</name>
    <dbReference type="NCBI Taxonomy" id="118154"/>
    <lineage>
        <taxon>Eukaryota</taxon>
        <taxon>Metazoa</taxon>
        <taxon>Chordata</taxon>
        <taxon>Craniata</taxon>
        <taxon>Vertebrata</taxon>
        <taxon>Euteleostomi</taxon>
        <taxon>Actinopterygii</taxon>
        <taxon>Neopterygii</taxon>
        <taxon>Teleostei</taxon>
        <taxon>Anguilliformes</taxon>
        <taxon>Synaphobranchidae</taxon>
        <taxon>Synaphobranchus</taxon>
    </lineage>
</organism>
<protein>
    <recommendedName>
        <fullName evidence="2">C-type lectin domain-containing protein</fullName>
    </recommendedName>
</protein>
<dbReference type="InterPro" id="IPR050111">
    <property type="entry name" value="C-type_lectin/snaclec_domain"/>
</dbReference>
<dbReference type="CDD" id="cd00037">
    <property type="entry name" value="CLECT"/>
    <property type="match status" value="1"/>
</dbReference>
<reference evidence="3" key="1">
    <citation type="journal article" date="2023" name="Science">
        <title>Genome structures resolve the early diversification of teleost fishes.</title>
        <authorList>
            <person name="Parey E."/>
            <person name="Louis A."/>
            <person name="Montfort J."/>
            <person name="Bouchez O."/>
            <person name="Roques C."/>
            <person name="Iampietro C."/>
            <person name="Lluch J."/>
            <person name="Castinel A."/>
            <person name="Donnadieu C."/>
            <person name="Desvignes T."/>
            <person name="Floi Bucao C."/>
            <person name="Jouanno E."/>
            <person name="Wen M."/>
            <person name="Mejri S."/>
            <person name="Dirks R."/>
            <person name="Jansen H."/>
            <person name="Henkel C."/>
            <person name="Chen W.J."/>
            <person name="Zahm M."/>
            <person name="Cabau C."/>
            <person name="Klopp C."/>
            <person name="Thompson A.W."/>
            <person name="Robinson-Rechavi M."/>
            <person name="Braasch I."/>
            <person name="Lecointre G."/>
            <person name="Bobe J."/>
            <person name="Postlethwait J.H."/>
            <person name="Berthelot C."/>
            <person name="Roest Crollius H."/>
            <person name="Guiguen Y."/>
        </authorList>
    </citation>
    <scope>NUCLEOTIDE SEQUENCE</scope>
    <source>
        <strain evidence="3">WJC10195</strain>
    </source>
</reference>
<dbReference type="Pfam" id="PF00059">
    <property type="entry name" value="Lectin_C"/>
    <property type="match status" value="1"/>
</dbReference>
<dbReference type="Gene3D" id="3.10.100.10">
    <property type="entry name" value="Mannose-Binding Protein A, subunit A"/>
    <property type="match status" value="1"/>
</dbReference>
<dbReference type="EMBL" id="JAINUF010000019">
    <property type="protein sequence ID" value="KAJ8337034.1"/>
    <property type="molecule type" value="Genomic_DNA"/>
</dbReference>
<evidence type="ECO:0000259" key="2">
    <source>
        <dbReference type="PROSITE" id="PS50041"/>
    </source>
</evidence>
<feature type="chain" id="PRO_5040151351" description="C-type lectin domain-containing protein" evidence="1">
    <location>
        <begin position="22"/>
        <end position="158"/>
    </location>
</feature>
<proteinExistence type="predicted"/>
<accession>A0A9Q1IEU6</accession>
<sequence length="158" mass="17860">MASFTLSAFLCVAVLSSITLAAEKASPLAPCPKGWVQNNKHCYQYFPEKRSWIDAEMHCVSFRGNLASVHNADEHSFLKTLHIHDGDMRAFWVGLSDVYMKGTWIWSDGTKMDFEKWHSGEPKGSGGNKCVISNCDGKDWQVSDCAKSYPYICSLRWR</sequence>
<name>A0A9Q1IEU6_SYNKA</name>